<keyword evidence="3" id="KW-1185">Reference proteome</keyword>
<gene>
    <name evidence="2" type="ORF">EV702DRAFT_1046154</name>
</gene>
<dbReference type="AlphaFoldDB" id="A0A9P6ZTN2"/>
<reference evidence="2" key="1">
    <citation type="journal article" date="2020" name="New Phytol.">
        <title>Comparative genomics reveals dynamic genome evolution in host specialist ectomycorrhizal fungi.</title>
        <authorList>
            <person name="Lofgren L.A."/>
            <person name="Nguyen N.H."/>
            <person name="Vilgalys R."/>
            <person name="Ruytinx J."/>
            <person name="Liao H.L."/>
            <person name="Branco S."/>
            <person name="Kuo A."/>
            <person name="LaButti K."/>
            <person name="Lipzen A."/>
            <person name="Andreopoulos W."/>
            <person name="Pangilinan J."/>
            <person name="Riley R."/>
            <person name="Hundley H."/>
            <person name="Na H."/>
            <person name="Barry K."/>
            <person name="Grigoriev I.V."/>
            <person name="Stajich J.E."/>
            <person name="Kennedy P.G."/>
        </authorList>
    </citation>
    <scope>NUCLEOTIDE SEQUENCE</scope>
    <source>
        <strain evidence="2">DOB743</strain>
    </source>
</reference>
<dbReference type="EMBL" id="JABBWD010000026">
    <property type="protein sequence ID" value="KAG1776560.1"/>
    <property type="molecule type" value="Genomic_DNA"/>
</dbReference>
<comment type="caution">
    <text evidence="2">The sequence shown here is derived from an EMBL/GenBank/DDBJ whole genome shotgun (WGS) entry which is preliminary data.</text>
</comment>
<dbReference type="Pfam" id="PF20414">
    <property type="entry name" value="DUF6698"/>
    <property type="match status" value="1"/>
</dbReference>
<organism evidence="2 3">
    <name type="scientific">Suillus placidus</name>
    <dbReference type="NCBI Taxonomy" id="48579"/>
    <lineage>
        <taxon>Eukaryota</taxon>
        <taxon>Fungi</taxon>
        <taxon>Dikarya</taxon>
        <taxon>Basidiomycota</taxon>
        <taxon>Agaricomycotina</taxon>
        <taxon>Agaricomycetes</taxon>
        <taxon>Agaricomycetidae</taxon>
        <taxon>Boletales</taxon>
        <taxon>Suillineae</taxon>
        <taxon>Suillaceae</taxon>
        <taxon>Suillus</taxon>
    </lineage>
</organism>
<feature type="region of interest" description="Disordered" evidence="1">
    <location>
        <begin position="1"/>
        <end position="27"/>
    </location>
</feature>
<protein>
    <submittedName>
        <fullName evidence="2">Uncharacterized protein</fullName>
    </submittedName>
</protein>
<evidence type="ECO:0000256" key="1">
    <source>
        <dbReference type="SAM" id="MobiDB-lite"/>
    </source>
</evidence>
<dbReference type="InterPro" id="IPR046521">
    <property type="entry name" value="DUF6698"/>
</dbReference>
<sequence>MSQETPCCYGDESSESSSDKRTISTHSVVQGSISNPIQCRAAAEPRLHLEGVKGVQLESQALKERLCTVEEQNKVLSANKGRRKQDHTVSEDILAFGAELKICMKQYGLTINMFPPPAALLKVTLPNPVPPFNTAARYATIGLQETTTLAKLYNTLPQHLHHLVPMNHFSHVFSKVLCAGHASKLKKLRSAAGQIFELPQHYFAISHTRDMEPEIRQLLGITGKARNIIDRSCKTLFGNWQPIAKTLSCCLKGRTSLSNQGRRQGGAPPNAVKWGVTAVTPGAVAWAIVTNIFLLSPDQEFPQEGKGKTSRINYDTVFAFFKELLICNWEKPCLKGIIKNINNFVLNALLAPLTILIPEIPLKIFKKISEAGDSEDMSDDEEGDKNSASIDVLTRVTGTITTCDPDEAPVPPGPLTVSSNSNLITGSSPCVYDGPGDETEVLVIEETDIQPVKTKSKAGRRPKKSKAVPQEGDVIDSGPAAAPRRSRSKK</sequence>
<name>A0A9P6ZTN2_9AGAM</name>
<accession>A0A9P6ZTN2</accession>
<evidence type="ECO:0000313" key="3">
    <source>
        <dbReference type="Proteomes" id="UP000714275"/>
    </source>
</evidence>
<feature type="region of interest" description="Disordered" evidence="1">
    <location>
        <begin position="445"/>
        <end position="490"/>
    </location>
</feature>
<dbReference type="OrthoDB" id="3231188at2759"/>
<feature type="compositionally biased region" description="Basic residues" evidence="1">
    <location>
        <begin position="454"/>
        <end position="466"/>
    </location>
</feature>
<evidence type="ECO:0000313" key="2">
    <source>
        <dbReference type="EMBL" id="KAG1776560.1"/>
    </source>
</evidence>
<feature type="region of interest" description="Disordered" evidence="1">
    <location>
        <begin position="402"/>
        <end position="422"/>
    </location>
</feature>
<proteinExistence type="predicted"/>
<dbReference type="Proteomes" id="UP000714275">
    <property type="component" value="Unassembled WGS sequence"/>
</dbReference>